<dbReference type="Gene3D" id="2.40.128.130">
    <property type="entry name" value="Autotransporter beta-domain"/>
    <property type="match status" value="1"/>
</dbReference>
<feature type="region of interest" description="Disordered" evidence="1">
    <location>
        <begin position="292"/>
        <end position="315"/>
    </location>
</feature>
<reference evidence="4 5" key="1">
    <citation type="journal article" date="2016" name="Genome Announc.">
        <title>Genome Sequence of the Tick-Borne Pathogen Rickettsia raoultii.</title>
        <authorList>
            <person name="El Karkouri K."/>
            <person name="Mediannikov O."/>
            <person name="Robert C."/>
            <person name="Raoult D."/>
            <person name="Fournier P.E."/>
        </authorList>
    </citation>
    <scope>NUCLEOTIDE SEQUENCE [LARGE SCALE GENOMIC DNA]</scope>
    <source>
        <strain evidence="4 5">Khabarovsk</strain>
    </source>
</reference>
<dbReference type="EMBL" id="CP010972">
    <property type="protein sequence ID" value="AJQ52542.1"/>
    <property type="molecule type" value="Genomic_DNA"/>
</dbReference>
<gene>
    <name evidence="4" type="ORF">UQ52_08010</name>
</gene>
<evidence type="ECO:0000313" key="4">
    <source>
        <dbReference type="EMBL" id="AJQ52542.1"/>
    </source>
</evidence>
<feature type="compositionally biased region" description="Polar residues" evidence="1">
    <location>
        <begin position="666"/>
        <end position="683"/>
    </location>
</feature>
<dbReference type="SUPFAM" id="SSF103515">
    <property type="entry name" value="Autotransporter"/>
    <property type="match status" value="1"/>
</dbReference>
<feature type="region of interest" description="Disordered" evidence="1">
    <location>
        <begin position="666"/>
        <end position="685"/>
    </location>
</feature>
<sequence length="701" mass="76649">MPPLLDIVPPVILPDVVPVPPAPPMALSQPHLLSDAGSSKSDKKSALFQSIRDFGGKLFKLKKVKEEPKVVVVSSDEADLMSQILARREAIAGEKKSNKFKKAAKKVIVLTTEEQKARDTEISQKIAANKEKAATLRKQKEKEWAIKAKQIEAEVEIEKQRKAAEHARAMREQKAKESGGDSSTVIAGIDPVLHNNIVADLRSEINSLKEQLTLNGNVISEGINDLGLNGNARSKRSLEGNRIVETKDQSTSTDDLTVLGARLFNEKLENWEFEEDEAVIDEVISTYYSASDSGYDDEALEDSSDTDSNNSLDTNDVVSKIVSQSNSIVSETVQDELADVEQELQSQKLKEGEEVEDILGEDLITDTGGSPADANNSTARHQEVLAERTRFAARVREDLRFGSKMLSKQIRHRLSAREIGSMVAVAAGDEEESQAPSYSVWSSGIFGGSKQKDSNTILGYSSRIHGGSIGGEINLSSDLMFGVSYSRLSSKFKYPSMLDAGSNVSRTNTNIFSIYNGTTLAENTNLQTLASVALSGSNGKKQDIVTPKSKLFSFESHLNQKITFQNNITLIPSIGFRYEYGNVRALSSTILDSYVLHHKKSKSSTLSGEIGARVLFTPIKLSNNFQLVPTAHISLEKRIVSTGGKRGQLLSIKDIGDEATVVSINSNHAKQGTSERTNNTESFLESLGVDKNMQDSIRESY</sequence>
<evidence type="ECO:0008006" key="6">
    <source>
        <dbReference type="Google" id="ProtNLM"/>
    </source>
</evidence>
<keyword evidence="4" id="KW-0614">Plasmid</keyword>
<geneLocation type="plasmid" evidence="5">
    <name>prra3</name>
</geneLocation>
<dbReference type="PROSITE" id="PS51082">
    <property type="entry name" value="WH2"/>
    <property type="match status" value="1"/>
</dbReference>
<dbReference type="Pfam" id="PF03797">
    <property type="entry name" value="Autotransporter"/>
    <property type="match status" value="1"/>
</dbReference>
<evidence type="ECO:0000256" key="1">
    <source>
        <dbReference type="SAM" id="MobiDB-lite"/>
    </source>
</evidence>
<dbReference type="InterPro" id="IPR036709">
    <property type="entry name" value="Autotransporte_beta_dom_sf"/>
</dbReference>
<proteinExistence type="predicted"/>
<feature type="domain" description="Autotransporter" evidence="3">
    <location>
        <begin position="433"/>
        <end position="701"/>
    </location>
</feature>
<feature type="compositionally biased region" description="Acidic residues" evidence="1">
    <location>
        <begin position="294"/>
        <end position="305"/>
    </location>
</feature>
<evidence type="ECO:0000313" key="5">
    <source>
        <dbReference type="Proteomes" id="UP000077462"/>
    </source>
</evidence>
<feature type="domain" description="WH2" evidence="2">
    <location>
        <begin position="43"/>
        <end position="64"/>
    </location>
</feature>
<evidence type="ECO:0000259" key="2">
    <source>
        <dbReference type="PROSITE" id="PS51082"/>
    </source>
</evidence>
<dbReference type="InterPro" id="IPR005546">
    <property type="entry name" value="Autotransporte_beta"/>
</dbReference>
<protein>
    <recommendedName>
        <fullName evidence="6">Autotransporter domain-containing protein</fullName>
    </recommendedName>
</protein>
<dbReference type="Proteomes" id="UP000077462">
    <property type="component" value="Plasmid pRra3"/>
</dbReference>
<accession>A0A9N7BBT1</accession>
<evidence type="ECO:0000259" key="3">
    <source>
        <dbReference type="PROSITE" id="PS51208"/>
    </source>
</evidence>
<organism evidence="4 5">
    <name type="scientific">Rickettsia conorii subsp. raoultii</name>
    <dbReference type="NCBI Taxonomy" id="369822"/>
    <lineage>
        <taxon>Bacteria</taxon>
        <taxon>Pseudomonadati</taxon>
        <taxon>Pseudomonadota</taxon>
        <taxon>Alphaproteobacteria</taxon>
        <taxon>Rickettsiales</taxon>
        <taxon>Rickettsiaceae</taxon>
        <taxon>Rickettsieae</taxon>
        <taxon>Rickettsia</taxon>
        <taxon>spotted fever group</taxon>
    </lineage>
</organism>
<dbReference type="GO" id="GO:0003779">
    <property type="term" value="F:actin binding"/>
    <property type="evidence" value="ECO:0007669"/>
    <property type="project" value="InterPro"/>
</dbReference>
<name>A0A9N7BBT1_RICCR</name>
<dbReference type="AlphaFoldDB" id="A0A9N7BBT1"/>
<dbReference type="InterPro" id="IPR003124">
    <property type="entry name" value="WH2_dom"/>
</dbReference>
<feature type="compositionally biased region" description="Low complexity" evidence="1">
    <location>
        <begin position="306"/>
        <end position="315"/>
    </location>
</feature>
<dbReference type="PROSITE" id="PS51208">
    <property type="entry name" value="AUTOTRANSPORTER"/>
    <property type="match status" value="1"/>
</dbReference>